<dbReference type="Pfam" id="PF13407">
    <property type="entry name" value="Peripla_BP_4"/>
    <property type="match status" value="1"/>
</dbReference>
<dbReference type="InterPro" id="IPR050555">
    <property type="entry name" value="Bact_Solute-Bind_Prot2"/>
</dbReference>
<dbReference type="AlphaFoldDB" id="A0A7C3E9X7"/>
<accession>A0A7C3E9X7</accession>
<comment type="caution">
    <text evidence="4">The sequence shown here is derived from an EMBL/GenBank/DDBJ whole genome shotgun (WGS) entry which is preliminary data.</text>
</comment>
<dbReference type="InterPro" id="IPR025997">
    <property type="entry name" value="SBP_2_dom"/>
</dbReference>
<dbReference type="EMBL" id="DSVL01000308">
    <property type="protein sequence ID" value="HFH29833.1"/>
    <property type="molecule type" value="Genomic_DNA"/>
</dbReference>
<dbReference type="GO" id="GO:0030288">
    <property type="term" value="C:outer membrane-bounded periplasmic space"/>
    <property type="evidence" value="ECO:0007669"/>
    <property type="project" value="TreeGrafter"/>
</dbReference>
<dbReference type="PANTHER" id="PTHR30036">
    <property type="entry name" value="D-XYLOSE-BINDING PERIPLASMIC PROTEIN"/>
    <property type="match status" value="1"/>
</dbReference>
<organism evidence="4">
    <name type="scientific">Gracilinema caldarium</name>
    <dbReference type="NCBI Taxonomy" id="215591"/>
    <lineage>
        <taxon>Bacteria</taxon>
        <taxon>Pseudomonadati</taxon>
        <taxon>Spirochaetota</taxon>
        <taxon>Spirochaetia</taxon>
        <taxon>Spirochaetales</taxon>
        <taxon>Breznakiellaceae</taxon>
        <taxon>Gracilinema</taxon>
    </lineage>
</organism>
<comment type="similarity">
    <text evidence="2">Belongs to the bacterial solute-binding protein 2 family.</text>
</comment>
<evidence type="ECO:0000259" key="3">
    <source>
        <dbReference type="Pfam" id="PF13407"/>
    </source>
</evidence>
<sequence>MKRWFSLIMWGLACILISLLLWQLLVLRTIQGSLSVESEPTKTKTPIFHIAALLYSPERDQFFERAYSSMKKAALSNGSALQLFEYSKAQSIEEIRKLLHLVRDIGPDGLILSLPSTTPFEQEIGEIIEKGIPIVSYETDPISIKHTAHIGTNPFELGKLTGLAIINRFTSPQHLGILLSFGGGYNTTQNASFIQGLNHSIREKPGFTVSLVRTVTDPQIGVEKFLKDIIKIEPSLDIIICTSARDTEAMAQALVDLDRVGKPAIIGFGDEPAIQSLIKEGVINATINRNPEIGGKLAVESLLALIQNIRTNAFQDPGATILYPEAIRRTEK</sequence>
<protein>
    <submittedName>
        <fullName evidence="4">Sugar ABC transporter substrate-binding protein</fullName>
    </submittedName>
</protein>
<evidence type="ECO:0000313" key="4">
    <source>
        <dbReference type="EMBL" id="HFH29833.1"/>
    </source>
</evidence>
<reference evidence="4" key="1">
    <citation type="journal article" date="2020" name="mSystems">
        <title>Genome- and Community-Level Interaction Insights into Carbon Utilization and Element Cycling Functions of Hydrothermarchaeota in Hydrothermal Sediment.</title>
        <authorList>
            <person name="Zhou Z."/>
            <person name="Liu Y."/>
            <person name="Xu W."/>
            <person name="Pan J."/>
            <person name="Luo Z.H."/>
            <person name="Li M."/>
        </authorList>
    </citation>
    <scope>NUCLEOTIDE SEQUENCE [LARGE SCALE GENOMIC DNA]</scope>
    <source>
        <strain evidence="4">SpSt-503</strain>
    </source>
</reference>
<dbReference type="PANTHER" id="PTHR30036:SF7">
    <property type="entry name" value="ABC TRANSPORTER PERIPLASMIC-BINDING PROTEIN YPHF"/>
    <property type="match status" value="1"/>
</dbReference>
<dbReference type="Gene3D" id="3.40.50.2300">
    <property type="match status" value="2"/>
</dbReference>
<dbReference type="SUPFAM" id="SSF53822">
    <property type="entry name" value="Periplasmic binding protein-like I"/>
    <property type="match status" value="1"/>
</dbReference>
<gene>
    <name evidence="4" type="ORF">ENS59_10045</name>
</gene>
<feature type="domain" description="Periplasmic binding protein" evidence="3">
    <location>
        <begin position="56"/>
        <end position="307"/>
    </location>
</feature>
<dbReference type="GO" id="GO:0030246">
    <property type="term" value="F:carbohydrate binding"/>
    <property type="evidence" value="ECO:0007669"/>
    <property type="project" value="TreeGrafter"/>
</dbReference>
<proteinExistence type="inferred from homology"/>
<name>A0A7C3E9X7_9SPIR</name>
<comment type="subcellular location">
    <subcellularLocation>
        <location evidence="1">Cell envelope</location>
    </subcellularLocation>
</comment>
<dbReference type="InterPro" id="IPR028082">
    <property type="entry name" value="Peripla_BP_I"/>
</dbReference>
<evidence type="ECO:0000256" key="2">
    <source>
        <dbReference type="ARBA" id="ARBA00007639"/>
    </source>
</evidence>
<evidence type="ECO:0000256" key="1">
    <source>
        <dbReference type="ARBA" id="ARBA00004196"/>
    </source>
</evidence>